<keyword evidence="3" id="KW-0418">Kinase</keyword>
<comment type="caution">
    <text evidence="3">The sequence shown here is derived from an EMBL/GenBank/DDBJ whole genome shotgun (WGS) entry which is preliminary data.</text>
</comment>
<name>A0A9W8LQG3_9FUNG</name>
<keyword evidence="3" id="KW-0808">Transferase</keyword>
<dbReference type="PROSITE" id="PS50908">
    <property type="entry name" value="RWD"/>
    <property type="match status" value="1"/>
</dbReference>
<dbReference type="InterPro" id="IPR016135">
    <property type="entry name" value="UBQ-conjugating_enzyme/RWD"/>
</dbReference>
<dbReference type="OrthoDB" id="341578at2759"/>
<sequence length="292" mass="33073">MDEATKEIQQNELAALKAIFMDDFKDVVAKTAWNVRQAAPEFVIQVRPTDDELKGRVSVGLHVRLPMAYPRAAPQLTLENGHGLSEAQQHSALAMLKQQAETLIGGEMVYELAILLSEYITTTNSAAQVARPSFHQQMVEREQAGRQAIMEREAELRRLKQQAYVEEQEELQRRIRAEVARKQQQLLSDEQRQRHLNDVTDAVHSVAGKWAEGIQLLKFEKPILLDPQMARDGWFTTVALEESSIGDSLCTVFDAYPTDLVGASTHLSDRFTVQCFTVTALHYLKDQGRRQM</sequence>
<dbReference type="SMART" id="SM00591">
    <property type="entry name" value="RWD"/>
    <property type="match status" value="1"/>
</dbReference>
<evidence type="ECO:0000256" key="1">
    <source>
        <dbReference type="SAM" id="Coils"/>
    </source>
</evidence>
<reference evidence="3" key="1">
    <citation type="submission" date="2022-07" db="EMBL/GenBank/DDBJ databases">
        <title>Phylogenomic reconstructions and comparative analyses of Kickxellomycotina fungi.</title>
        <authorList>
            <person name="Reynolds N.K."/>
            <person name="Stajich J.E."/>
            <person name="Barry K."/>
            <person name="Grigoriev I.V."/>
            <person name="Crous P."/>
            <person name="Smith M.E."/>
        </authorList>
    </citation>
    <scope>NUCLEOTIDE SEQUENCE</scope>
    <source>
        <strain evidence="3">NRRL 1565</strain>
    </source>
</reference>
<keyword evidence="3" id="KW-0648">Protein biosynthesis</keyword>
<keyword evidence="3" id="KW-0396">Initiation factor</keyword>
<dbReference type="EMBL" id="JANBUO010003286">
    <property type="protein sequence ID" value="KAJ2791630.1"/>
    <property type="molecule type" value="Genomic_DNA"/>
</dbReference>
<feature type="coiled-coil region" evidence="1">
    <location>
        <begin position="149"/>
        <end position="185"/>
    </location>
</feature>
<feature type="domain" description="RWD" evidence="2">
    <location>
        <begin position="11"/>
        <end position="123"/>
    </location>
</feature>
<proteinExistence type="predicted"/>
<dbReference type="Proteomes" id="UP001140094">
    <property type="component" value="Unassembled WGS sequence"/>
</dbReference>
<gene>
    <name evidence="3" type="primary">GCN2_4</name>
    <name evidence="3" type="ORF">H4R20_006840</name>
</gene>
<dbReference type="GO" id="GO:0003743">
    <property type="term" value="F:translation initiation factor activity"/>
    <property type="evidence" value="ECO:0007669"/>
    <property type="project" value="UniProtKB-KW"/>
</dbReference>
<dbReference type="FunFam" id="3.10.110.10:FF:000050">
    <property type="entry name" value="eIF-2-alpha kinase GCN2"/>
    <property type="match status" value="1"/>
</dbReference>
<dbReference type="Pfam" id="PF05773">
    <property type="entry name" value="RWD"/>
    <property type="match status" value="1"/>
</dbReference>
<dbReference type="GO" id="GO:0010468">
    <property type="term" value="P:regulation of gene expression"/>
    <property type="evidence" value="ECO:0007669"/>
    <property type="project" value="UniProtKB-ARBA"/>
</dbReference>
<dbReference type="InterPro" id="IPR006575">
    <property type="entry name" value="RWD_dom"/>
</dbReference>
<evidence type="ECO:0000313" key="3">
    <source>
        <dbReference type="EMBL" id="KAJ2791630.1"/>
    </source>
</evidence>
<dbReference type="Gene3D" id="3.10.110.10">
    <property type="entry name" value="Ubiquitin Conjugating Enzyme"/>
    <property type="match status" value="1"/>
</dbReference>
<dbReference type="AlphaFoldDB" id="A0A9W8LQG3"/>
<dbReference type="GO" id="GO:0033554">
    <property type="term" value="P:cellular response to stress"/>
    <property type="evidence" value="ECO:0007669"/>
    <property type="project" value="UniProtKB-ARBA"/>
</dbReference>
<dbReference type="GO" id="GO:0009893">
    <property type="term" value="P:positive regulation of metabolic process"/>
    <property type="evidence" value="ECO:0007669"/>
    <property type="project" value="UniProtKB-ARBA"/>
</dbReference>
<dbReference type="EC" id="2.7.11.1" evidence="3"/>
<dbReference type="SUPFAM" id="SSF54495">
    <property type="entry name" value="UBC-like"/>
    <property type="match status" value="1"/>
</dbReference>
<accession>A0A9W8LQG3</accession>
<dbReference type="PANTHER" id="PTHR12292">
    <property type="entry name" value="RWD DOMAIN-CONTAINING PROTEIN"/>
    <property type="match status" value="1"/>
</dbReference>
<evidence type="ECO:0000313" key="4">
    <source>
        <dbReference type="Proteomes" id="UP001140094"/>
    </source>
</evidence>
<evidence type="ECO:0000259" key="2">
    <source>
        <dbReference type="PROSITE" id="PS50908"/>
    </source>
</evidence>
<feature type="non-terminal residue" evidence="3">
    <location>
        <position position="1"/>
    </location>
</feature>
<dbReference type="GO" id="GO:0051246">
    <property type="term" value="P:regulation of protein metabolic process"/>
    <property type="evidence" value="ECO:0007669"/>
    <property type="project" value="UniProtKB-ARBA"/>
</dbReference>
<dbReference type="InterPro" id="IPR040213">
    <property type="entry name" value="GIR2-like"/>
</dbReference>
<keyword evidence="1" id="KW-0175">Coiled coil</keyword>
<organism evidence="3 4">
    <name type="scientific">Coemansia guatemalensis</name>
    <dbReference type="NCBI Taxonomy" id="2761395"/>
    <lineage>
        <taxon>Eukaryota</taxon>
        <taxon>Fungi</taxon>
        <taxon>Fungi incertae sedis</taxon>
        <taxon>Zoopagomycota</taxon>
        <taxon>Kickxellomycotina</taxon>
        <taxon>Kickxellomycetes</taxon>
        <taxon>Kickxellales</taxon>
        <taxon>Kickxellaceae</taxon>
        <taxon>Coemansia</taxon>
    </lineage>
</organism>
<protein>
    <submittedName>
        <fullName evidence="3">Eukaryotic translation initiation factor 2-alpha kinase</fullName>
        <ecNumber evidence="3">2.7.11.1</ecNumber>
    </submittedName>
</protein>
<dbReference type="GO" id="GO:0004674">
    <property type="term" value="F:protein serine/threonine kinase activity"/>
    <property type="evidence" value="ECO:0007669"/>
    <property type="project" value="UniProtKB-EC"/>
</dbReference>
<dbReference type="CDD" id="cd23823">
    <property type="entry name" value="RWD_GCN2"/>
    <property type="match status" value="1"/>
</dbReference>
<keyword evidence="4" id="KW-1185">Reference proteome</keyword>